<proteinExistence type="predicted"/>
<organism evidence="3 4">
    <name type="scientific">Elysia marginata</name>
    <dbReference type="NCBI Taxonomy" id="1093978"/>
    <lineage>
        <taxon>Eukaryota</taxon>
        <taxon>Metazoa</taxon>
        <taxon>Spiralia</taxon>
        <taxon>Lophotrochozoa</taxon>
        <taxon>Mollusca</taxon>
        <taxon>Gastropoda</taxon>
        <taxon>Heterobranchia</taxon>
        <taxon>Euthyneura</taxon>
        <taxon>Panpulmonata</taxon>
        <taxon>Sacoglossa</taxon>
        <taxon>Placobranchoidea</taxon>
        <taxon>Plakobranchidae</taxon>
        <taxon>Elysia</taxon>
    </lineage>
</organism>
<dbReference type="EMBL" id="BMAT01003343">
    <property type="protein sequence ID" value="GFS23846.1"/>
    <property type="molecule type" value="Genomic_DNA"/>
</dbReference>
<dbReference type="PANTHER" id="PTHR11607">
    <property type="entry name" value="ALPHA-MANNOSIDASE"/>
    <property type="match status" value="1"/>
</dbReference>
<dbReference type="Gene3D" id="2.60.40.1180">
    <property type="entry name" value="Golgi alpha-mannosidase II"/>
    <property type="match status" value="1"/>
</dbReference>
<evidence type="ECO:0000259" key="2">
    <source>
        <dbReference type="Pfam" id="PF21260"/>
    </source>
</evidence>
<accession>A0AAV4JR42</accession>
<dbReference type="AlphaFoldDB" id="A0AAV4JR42"/>
<dbReference type="Proteomes" id="UP000762676">
    <property type="component" value="Unassembled WGS sequence"/>
</dbReference>
<comment type="caution">
    <text evidence="3">The sequence shown here is derived from an EMBL/GenBank/DDBJ whole genome shotgun (WGS) entry which is preliminary data.</text>
</comment>
<evidence type="ECO:0000313" key="3">
    <source>
        <dbReference type="EMBL" id="GFS23846.1"/>
    </source>
</evidence>
<protein>
    <submittedName>
        <fullName evidence="3">Alpha-mannosidase</fullName>
    </submittedName>
</protein>
<dbReference type="Pfam" id="PF07748">
    <property type="entry name" value="Glyco_hydro_38C"/>
    <property type="match status" value="1"/>
</dbReference>
<dbReference type="GO" id="GO:0006013">
    <property type="term" value="P:mannose metabolic process"/>
    <property type="evidence" value="ECO:0007669"/>
    <property type="project" value="InterPro"/>
</dbReference>
<dbReference type="PANTHER" id="PTHR11607:SF3">
    <property type="entry name" value="LYSOSOMAL ALPHA-MANNOSIDASE"/>
    <property type="match status" value="1"/>
</dbReference>
<dbReference type="Gene3D" id="2.60.40.1360">
    <property type="match status" value="1"/>
</dbReference>
<evidence type="ECO:0000313" key="4">
    <source>
        <dbReference type="Proteomes" id="UP000762676"/>
    </source>
</evidence>
<dbReference type="InterPro" id="IPR011682">
    <property type="entry name" value="Glyco_hydro_38_C"/>
</dbReference>
<dbReference type="InterPro" id="IPR013780">
    <property type="entry name" value="Glyco_hydro_b"/>
</dbReference>
<feature type="non-terminal residue" evidence="3">
    <location>
        <position position="1"/>
    </location>
</feature>
<dbReference type="InterPro" id="IPR048534">
    <property type="entry name" value="Man2a1-like_dom"/>
</dbReference>
<dbReference type="InterPro" id="IPR050843">
    <property type="entry name" value="Glycosyl_Hydrlase_38"/>
</dbReference>
<feature type="domain" description="Glycosyl hydrolase family 38 C-terminal" evidence="1">
    <location>
        <begin position="100"/>
        <end position="316"/>
    </location>
</feature>
<keyword evidence="4" id="KW-1185">Reference proteome</keyword>
<dbReference type="Gene3D" id="2.70.98.30">
    <property type="entry name" value="Golgi alpha-mannosidase II, domain 4"/>
    <property type="match status" value="1"/>
</dbReference>
<dbReference type="GO" id="GO:0005764">
    <property type="term" value="C:lysosome"/>
    <property type="evidence" value="ECO:0007669"/>
    <property type="project" value="TreeGrafter"/>
</dbReference>
<feature type="domain" description="Lysosomal alpha-mannosidase-like central" evidence="2">
    <location>
        <begin position="36"/>
        <end position="78"/>
    </location>
</feature>
<name>A0AAV4JR42_9GAST</name>
<dbReference type="FunFam" id="2.70.98.30:FF:000003">
    <property type="entry name" value="Alpha-mannosidase"/>
    <property type="match status" value="1"/>
</dbReference>
<dbReference type="InterPro" id="IPR011013">
    <property type="entry name" value="Gal_mutarotase_sf_dom"/>
</dbReference>
<dbReference type="SUPFAM" id="SSF74650">
    <property type="entry name" value="Galactose mutarotase-like"/>
    <property type="match status" value="1"/>
</dbReference>
<reference evidence="3 4" key="1">
    <citation type="journal article" date="2021" name="Elife">
        <title>Chloroplast acquisition without the gene transfer in kleptoplastic sea slugs, Plakobranchus ocellatus.</title>
        <authorList>
            <person name="Maeda T."/>
            <person name="Takahashi S."/>
            <person name="Yoshida T."/>
            <person name="Shimamura S."/>
            <person name="Takaki Y."/>
            <person name="Nagai Y."/>
            <person name="Toyoda A."/>
            <person name="Suzuki Y."/>
            <person name="Arimoto A."/>
            <person name="Ishii H."/>
            <person name="Satoh N."/>
            <person name="Nishiyama T."/>
            <person name="Hasebe M."/>
            <person name="Maruyama T."/>
            <person name="Minagawa J."/>
            <person name="Obokata J."/>
            <person name="Shigenobu S."/>
        </authorList>
    </citation>
    <scope>NUCLEOTIDE SEQUENCE [LARGE SCALE GENOMIC DNA]</scope>
</reference>
<dbReference type="Pfam" id="PF21260">
    <property type="entry name" value="Laman-like_dom"/>
    <property type="match status" value="1"/>
</dbReference>
<evidence type="ECO:0000259" key="1">
    <source>
        <dbReference type="Pfam" id="PF07748"/>
    </source>
</evidence>
<sequence>RFQVSLYNPLARPVQYVTRVPVSGNKFTVLTPRGPVQADIFPLSRETKALIPRSSQQADSELVFVASVPAVGFATYFVDRTSNKGFTSKEAEPSRDTVIQGKYVSVKFDDDGLMSSISNLAINAEVPLHQNFLYYPAHGGECVDDSRKQPSGAYIFRPTDNSHVKLNITKWQGVFKGKLVQEARQKFGDWASQVVRVYQDKPYVEVEWTVGPVPIQDGIGKEVMTRYNIPNFGNGGVFYTDSNGREILKRQLNYRPTWTLNQTEPVAGNFFPVNAFIGIKNSDLQFSVLTDRSHSGSSLNDGDVEIMLHRRLLYDDCKGVGEALNETAYGRGLIIRGKHYLLLEQVTKAARQYRPLAQEVFLRPQITFSRVQSSPQEYFKTFRGNFSGLFSEFPPNLHLLTLEAVPGTPVVPSPPGTVPYLVRLEHFYETGEDASLSKPVTVDLKRLMYGYGFGGFHELALGANILASDVHRLNWKTEKTRTGKRSKPLRVQGTEVTLSPMEILTVQLDILST</sequence>
<dbReference type="GO" id="GO:0004559">
    <property type="term" value="F:alpha-mannosidase activity"/>
    <property type="evidence" value="ECO:0007669"/>
    <property type="project" value="InterPro"/>
</dbReference>
<gene>
    <name evidence="3" type="ORF">ElyMa_001650100</name>
</gene>
<dbReference type="GO" id="GO:0030246">
    <property type="term" value="F:carbohydrate binding"/>
    <property type="evidence" value="ECO:0007669"/>
    <property type="project" value="InterPro"/>
</dbReference>